<dbReference type="InterPro" id="IPR037382">
    <property type="entry name" value="Rsc/polybromo"/>
</dbReference>
<evidence type="ECO:0000256" key="8">
    <source>
        <dbReference type="PROSITE-ProRule" id="PRU00035"/>
    </source>
</evidence>
<name>A0ABP0ZQZ4_9ASCO</name>
<dbReference type="PRINTS" id="PR00503">
    <property type="entry name" value="BROMODOMAIN"/>
</dbReference>
<evidence type="ECO:0000256" key="7">
    <source>
        <dbReference type="ARBA" id="ARBA00023242"/>
    </source>
</evidence>
<evidence type="ECO:0000256" key="4">
    <source>
        <dbReference type="ARBA" id="ARBA00023015"/>
    </source>
</evidence>
<dbReference type="CDD" id="cd04369">
    <property type="entry name" value="Bromodomain"/>
    <property type="match status" value="2"/>
</dbReference>
<dbReference type="RefSeq" id="XP_066831501.1">
    <property type="nucleotide sequence ID" value="XM_066974798.1"/>
</dbReference>
<keyword evidence="6" id="KW-0804">Transcription</keyword>
<evidence type="ECO:0000256" key="9">
    <source>
        <dbReference type="SAM" id="MobiDB-lite"/>
    </source>
</evidence>
<evidence type="ECO:0000256" key="1">
    <source>
        <dbReference type="ARBA" id="ARBA00004123"/>
    </source>
</evidence>
<comment type="subcellular location">
    <subcellularLocation>
        <location evidence="1">Nucleus</location>
    </subcellularLocation>
</comment>
<feature type="compositionally biased region" description="Low complexity" evidence="9">
    <location>
        <begin position="375"/>
        <end position="388"/>
    </location>
</feature>
<feature type="compositionally biased region" description="Basic and acidic residues" evidence="9">
    <location>
        <begin position="389"/>
        <end position="405"/>
    </location>
</feature>
<dbReference type="SUPFAM" id="SSF47370">
    <property type="entry name" value="Bromodomain"/>
    <property type="match status" value="2"/>
</dbReference>
<dbReference type="EMBL" id="OZ022409">
    <property type="protein sequence ID" value="CAK9440463.1"/>
    <property type="molecule type" value="Genomic_DNA"/>
</dbReference>
<evidence type="ECO:0000313" key="11">
    <source>
        <dbReference type="EMBL" id="CAK9440463.1"/>
    </source>
</evidence>
<feature type="region of interest" description="Disordered" evidence="9">
    <location>
        <begin position="1"/>
        <end position="27"/>
    </location>
</feature>
<dbReference type="SMART" id="SM00297">
    <property type="entry name" value="BROMO"/>
    <property type="match status" value="2"/>
</dbReference>
<dbReference type="Pfam" id="PF00439">
    <property type="entry name" value="Bromodomain"/>
    <property type="match status" value="2"/>
</dbReference>
<organism evidence="11 12">
    <name type="scientific">Lodderomyces beijingensis</name>
    <dbReference type="NCBI Taxonomy" id="1775926"/>
    <lineage>
        <taxon>Eukaryota</taxon>
        <taxon>Fungi</taxon>
        <taxon>Dikarya</taxon>
        <taxon>Ascomycota</taxon>
        <taxon>Saccharomycotina</taxon>
        <taxon>Pichiomycetes</taxon>
        <taxon>Debaryomycetaceae</taxon>
        <taxon>Candida/Lodderomyces clade</taxon>
        <taxon>Lodderomyces</taxon>
    </lineage>
</organism>
<dbReference type="InterPro" id="IPR001487">
    <property type="entry name" value="Bromodomain"/>
</dbReference>
<dbReference type="GeneID" id="92209759"/>
<reference evidence="11 12" key="1">
    <citation type="submission" date="2024-03" db="EMBL/GenBank/DDBJ databases">
        <authorList>
            <person name="Brejova B."/>
        </authorList>
    </citation>
    <scope>NUCLEOTIDE SEQUENCE [LARGE SCALE GENOMIC DNA]</scope>
    <source>
        <strain evidence="11 12">CBS 14171</strain>
    </source>
</reference>
<keyword evidence="7" id="KW-0539">Nucleus</keyword>
<gene>
    <name evidence="11" type="ORF">LODBEIA_P45630</name>
</gene>
<evidence type="ECO:0000256" key="6">
    <source>
        <dbReference type="ARBA" id="ARBA00023163"/>
    </source>
</evidence>
<evidence type="ECO:0000256" key="2">
    <source>
        <dbReference type="ARBA" id="ARBA00022737"/>
    </source>
</evidence>
<proteinExistence type="predicted"/>
<keyword evidence="4" id="KW-0805">Transcription regulation</keyword>
<keyword evidence="5 8" id="KW-0103">Bromodomain</keyword>
<feature type="domain" description="Bromo" evidence="10">
    <location>
        <begin position="197"/>
        <end position="275"/>
    </location>
</feature>
<dbReference type="PROSITE" id="PS50014">
    <property type="entry name" value="BROMODOMAIN_2"/>
    <property type="match status" value="2"/>
</dbReference>
<feature type="region of interest" description="Disordered" evidence="9">
    <location>
        <begin position="351"/>
        <end position="410"/>
    </location>
</feature>
<dbReference type="Gene3D" id="1.20.920.10">
    <property type="entry name" value="Bromodomain-like"/>
    <property type="match status" value="2"/>
</dbReference>
<accession>A0ABP0ZQZ4</accession>
<dbReference type="PANTHER" id="PTHR16062">
    <property type="entry name" value="SWI/SNF-RELATED"/>
    <property type="match status" value="1"/>
</dbReference>
<keyword evidence="12" id="KW-1185">Reference proteome</keyword>
<keyword evidence="3" id="KW-0156">Chromatin regulator</keyword>
<keyword evidence="2" id="KW-0677">Repeat</keyword>
<feature type="domain" description="Bromo" evidence="10">
    <location>
        <begin position="45"/>
        <end position="116"/>
    </location>
</feature>
<evidence type="ECO:0000256" key="5">
    <source>
        <dbReference type="ARBA" id="ARBA00023117"/>
    </source>
</evidence>
<dbReference type="InterPro" id="IPR036427">
    <property type="entry name" value="Bromodomain-like_sf"/>
</dbReference>
<sequence length="632" mass="70878">MAPKRKTGSATSTPVKKQKVGKHSPEATKRFYQSTVNLLLDLREGDEQLASAFIKLPSKKFYPDYYHLIKKPVSINEILKRISTRYTGESTSEFVEDFNQLLDNASTYNDSGSWIVKNAQKLVNVVKAQVDEFENTTPAPEEEPKPAKLKLKLHKPAPESAPESAPVSDPAESLTYSTLSRACQEVLDDVINHKFEEIGVISVPFQEEVDQSIYTDYKNFVSKPMSFSTASDLISSRKIFNPKKTLTENLQSFHDTVCLIFSNARAYNNEGSQISQDATLLEEYFEEQYKKLKAKAEVEEQSKNHLKLKLNLKPEKKAKKVKEEAKEVVETPKVEVASPVAAPVAIIVQDQQQQHQQYQDHSHSQQYSNQESQQVATAVPAETAAPAEAKPRPEVTTDKTTEDTMGKSAPTLLESNSIIQESSIFSSPAIVSQITKFVDQKTAASISSLKSRAVETKEGLFPTLANQSSATLFSYKVPANGYVDQAYTLALPSDISPFVSFKASLHQLLFQTKEPDLIDGHGYLNSTSDEEFQCKLQVNDEEVIQPSDCFEERKGQQSVLSVQYDIKLSHGLNVLTFECKVAPSLSKRVKHTVLQEHMEDLSGSRHTRHQLQQMKMTWDVETITFYIVCNFV</sequence>
<evidence type="ECO:0000256" key="3">
    <source>
        <dbReference type="ARBA" id="ARBA00022853"/>
    </source>
</evidence>
<evidence type="ECO:0000313" key="12">
    <source>
        <dbReference type="Proteomes" id="UP001497383"/>
    </source>
</evidence>
<evidence type="ECO:0000259" key="10">
    <source>
        <dbReference type="PROSITE" id="PS50014"/>
    </source>
</evidence>
<dbReference type="PANTHER" id="PTHR16062:SF19">
    <property type="entry name" value="PROTEIN POLYBROMO-1"/>
    <property type="match status" value="1"/>
</dbReference>
<protein>
    <recommendedName>
        <fullName evidence="10">Bromo domain-containing protein</fullName>
    </recommendedName>
</protein>
<dbReference type="Proteomes" id="UP001497383">
    <property type="component" value="Chromosome 5"/>
</dbReference>